<evidence type="ECO:0000256" key="3">
    <source>
        <dbReference type="ARBA" id="ARBA00022989"/>
    </source>
</evidence>
<evidence type="ECO:0000256" key="6">
    <source>
        <dbReference type="SAM" id="Coils"/>
    </source>
</evidence>
<feature type="coiled-coil region" evidence="6">
    <location>
        <begin position="8"/>
        <end position="35"/>
    </location>
</feature>
<evidence type="ECO:0000313" key="9">
    <source>
        <dbReference type="Proteomes" id="UP000192501"/>
    </source>
</evidence>
<accession>A0A1X0Q858</accession>
<evidence type="ECO:0000256" key="2">
    <source>
        <dbReference type="ARBA" id="ARBA00022692"/>
    </source>
</evidence>
<feature type="binding site" evidence="5">
    <location>
        <position position="224"/>
    </location>
    <ligand>
        <name>Zn(2+)</name>
        <dbReference type="ChEBI" id="CHEBI:29105"/>
    </ligand>
</feature>
<sequence length="251" mass="29241">MTDVINNLKNVQTNFRNVQNNLKSVKDELNKKTDKFLKTLKPKLRGYFHAIGFFTTLVILIPFIVCFFYWKFDLNILLYFAVQLTTFGISATYHIYKFSETSKKIMQRLDHMSIFLLISGTQTAVLNNTPKKFDVDIKWSIWLSWLVAFIGIVRKACIHECFSFTDVAIYIVHGCLVSFSFKTLMAFYLFDLIFVILGGVFYILGGFIIGFEWPDPKPEIYGFHELFHTLTLLGNSCFSIVVFKSYFYRST</sequence>
<evidence type="ECO:0000313" key="8">
    <source>
        <dbReference type="EMBL" id="ORD95952.1"/>
    </source>
</evidence>
<organism evidence="8 9">
    <name type="scientific">Hepatospora eriocheir</name>
    <dbReference type="NCBI Taxonomy" id="1081669"/>
    <lineage>
        <taxon>Eukaryota</taxon>
        <taxon>Fungi</taxon>
        <taxon>Fungi incertae sedis</taxon>
        <taxon>Microsporidia</taxon>
        <taxon>Hepatosporidae</taxon>
        <taxon>Hepatospora</taxon>
    </lineage>
</organism>
<evidence type="ECO:0000256" key="4">
    <source>
        <dbReference type="ARBA" id="ARBA00023136"/>
    </source>
</evidence>
<comment type="subcellular location">
    <subcellularLocation>
        <location evidence="1">Membrane</location>
        <topology evidence="1">Multi-pass membrane protein</topology>
    </subcellularLocation>
</comment>
<keyword evidence="2 7" id="KW-0812">Transmembrane</keyword>
<keyword evidence="5" id="KW-0479">Metal-binding</keyword>
<feature type="transmembrane region" description="Helical" evidence="7">
    <location>
        <begin position="76"/>
        <end position="96"/>
    </location>
</feature>
<reference evidence="8 9" key="1">
    <citation type="journal article" date="2017" name="Environ. Microbiol.">
        <title>Decay of the glycolytic pathway and adaptation to intranuclear parasitism within Enterocytozoonidae microsporidia.</title>
        <authorList>
            <person name="Wiredu Boakye D."/>
            <person name="Jaroenlak P."/>
            <person name="Prachumwat A."/>
            <person name="Williams T.A."/>
            <person name="Bateman K.S."/>
            <person name="Itsathitphaisarn O."/>
            <person name="Sritunyalucksana K."/>
            <person name="Paszkiewicz K.H."/>
            <person name="Moore K.A."/>
            <person name="Stentiford G.D."/>
            <person name="Williams B.A."/>
        </authorList>
    </citation>
    <scope>NUCLEOTIDE SEQUENCE [LARGE SCALE GENOMIC DNA]</scope>
    <source>
        <strain evidence="9">canceri</strain>
    </source>
</reference>
<feature type="binding site" evidence="5">
    <location>
        <position position="228"/>
    </location>
    <ligand>
        <name>Zn(2+)</name>
        <dbReference type="ChEBI" id="CHEBI:29105"/>
    </ligand>
</feature>
<comment type="caution">
    <text evidence="8">The sequence shown here is derived from an EMBL/GenBank/DDBJ whole genome shotgun (WGS) entry which is preliminary data.</text>
</comment>
<keyword evidence="6" id="KW-0175">Coiled coil</keyword>
<keyword evidence="5" id="KW-0862">Zinc</keyword>
<dbReference type="InterPro" id="IPR004254">
    <property type="entry name" value="AdipoR/HlyIII-related"/>
</dbReference>
<dbReference type="GO" id="GO:0046872">
    <property type="term" value="F:metal ion binding"/>
    <property type="evidence" value="ECO:0007669"/>
    <property type="project" value="UniProtKB-KW"/>
</dbReference>
<dbReference type="VEuPathDB" id="MicrosporidiaDB:A0H76_564"/>
<name>A0A1X0Q858_9MICR</name>
<feature type="transmembrane region" description="Helical" evidence="7">
    <location>
        <begin position="161"/>
        <end position="181"/>
    </location>
</feature>
<evidence type="ECO:0000256" key="5">
    <source>
        <dbReference type="PIRSR" id="PIRSR604254-1"/>
    </source>
</evidence>
<dbReference type="Pfam" id="PF03006">
    <property type="entry name" value="HlyIII"/>
    <property type="match status" value="1"/>
</dbReference>
<evidence type="ECO:0000256" key="1">
    <source>
        <dbReference type="ARBA" id="ARBA00004141"/>
    </source>
</evidence>
<dbReference type="Proteomes" id="UP000192501">
    <property type="component" value="Unassembled WGS sequence"/>
</dbReference>
<keyword evidence="4 7" id="KW-0472">Membrane</keyword>
<proteinExistence type="predicted"/>
<keyword evidence="3 7" id="KW-1133">Transmembrane helix</keyword>
<protein>
    <submittedName>
        <fullName evidence="8">Y1114</fullName>
    </submittedName>
</protein>
<dbReference type="GO" id="GO:0016020">
    <property type="term" value="C:membrane"/>
    <property type="evidence" value="ECO:0007669"/>
    <property type="project" value="UniProtKB-SubCell"/>
</dbReference>
<feature type="transmembrane region" description="Helical" evidence="7">
    <location>
        <begin position="137"/>
        <end position="154"/>
    </location>
</feature>
<feature type="binding site" evidence="5">
    <location>
        <position position="94"/>
    </location>
    <ligand>
        <name>Zn(2+)</name>
        <dbReference type="ChEBI" id="CHEBI:29105"/>
    </ligand>
</feature>
<evidence type="ECO:0000256" key="7">
    <source>
        <dbReference type="SAM" id="Phobius"/>
    </source>
</evidence>
<dbReference type="VEuPathDB" id="MicrosporidiaDB:HERIO_374"/>
<feature type="transmembrane region" description="Helical" evidence="7">
    <location>
        <begin position="226"/>
        <end position="248"/>
    </location>
</feature>
<feature type="transmembrane region" description="Helical" evidence="7">
    <location>
        <begin position="47"/>
        <end position="70"/>
    </location>
</feature>
<feature type="transmembrane region" description="Helical" evidence="7">
    <location>
        <begin position="187"/>
        <end position="214"/>
    </location>
</feature>
<dbReference type="EMBL" id="LTAI01001216">
    <property type="protein sequence ID" value="ORD95952.1"/>
    <property type="molecule type" value="Genomic_DNA"/>
</dbReference>
<gene>
    <name evidence="8" type="ORF">A0H76_564</name>
</gene>
<dbReference type="AlphaFoldDB" id="A0A1X0Q858"/>